<accession>A0ABP2INI3</accession>
<dbReference type="Proteomes" id="UP000002969">
    <property type="component" value="Unassembled WGS sequence"/>
</dbReference>
<proteinExistence type="predicted"/>
<organism evidence="1 2">
    <name type="scientific">Chryseobacterium gleum ATCC 35910</name>
    <dbReference type="NCBI Taxonomy" id="525257"/>
    <lineage>
        <taxon>Bacteria</taxon>
        <taxon>Pseudomonadati</taxon>
        <taxon>Bacteroidota</taxon>
        <taxon>Flavobacteriia</taxon>
        <taxon>Flavobacteriales</taxon>
        <taxon>Weeksellaceae</taxon>
        <taxon>Chryseobacterium group</taxon>
        <taxon>Chryseobacterium</taxon>
    </lineage>
</organism>
<evidence type="ECO:0000313" key="1">
    <source>
        <dbReference type="EMBL" id="EFK35156.1"/>
    </source>
</evidence>
<comment type="caution">
    <text evidence="1">The sequence shown here is derived from an EMBL/GenBank/DDBJ whole genome shotgun (WGS) entry which is preliminary data.</text>
</comment>
<name>A0ABP2INI3_CHRGE</name>
<gene>
    <name evidence="1" type="ORF">HMPREF0204_14225</name>
</gene>
<sequence>MKNSVFLHAISGREICTIFLGLKNEPYNKQKLNLTTNLSFLFLTNFGVLKSSK</sequence>
<evidence type="ECO:0000313" key="2">
    <source>
        <dbReference type="Proteomes" id="UP000002969"/>
    </source>
</evidence>
<protein>
    <submittedName>
        <fullName evidence="1">Uncharacterized protein</fullName>
    </submittedName>
</protein>
<dbReference type="EMBL" id="ACKQ02000007">
    <property type="protein sequence ID" value="EFK35156.1"/>
    <property type="molecule type" value="Genomic_DNA"/>
</dbReference>
<keyword evidence="2" id="KW-1185">Reference proteome</keyword>
<reference evidence="1" key="1">
    <citation type="submission" date="2010-06" db="EMBL/GenBank/DDBJ databases">
        <authorList>
            <person name="Muzny D."/>
            <person name="Qin X."/>
            <person name="Buhay C."/>
            <person name="Dugan-Rocha S."/>
            <person name="Ding Y."/>
            <person name="Chen G."/>
            <person name="Hawes A."/>
            <person name="Holder M."/>
            <person name="Jhangiani S."/>
            <person name="Johnson A."/>
            <person name="Khan Z."/>
            <person name="Li Z."/>
            <person name="Liu W."/>
            <person name="Liu X."/>
            <person name="Perez L."/>
            <person name="Shen H."/>
            <person name="Wang Q."/>
            <person name="Watt J."/>
            <person name="Xi L."/>
            <person name="Xin Y."/>
            <person name="Zhou J."/>
            <person name="Deng J."/>
            <person name="Jiang H."/>
            <person name="Liu Y."/>
            <person name="Qu J."/>
            <person name="Song X.-Z."/>
            <person name="Zhang L."/>
            <person name="Villasana D."/>
            <person name="Johnson A."/>
            <person name="Liu J."/>
            <person name="Liyanage D."/>
            <person name="Lorensuhewa L."/>
            <person name="Robinson T."/>
            <person name="Song A."/>
            <person name="Song B.-B."/>
            <person name="Dinh H."/>
            <person name="Thornton R."/>
            <person name="Coyle M."/>
            <person name="Francisco L."/>
            <person name="Jackson L."/>
            <person name="Javaid M."/>
            <person name="Korchina V."/>
            <person name="Kovar C."/>
            <person name="Mata R."/>
            <person name="Mathew T."/>
            <person name="Ngo R."/>
            <person name="Nguyen L."/>
            <person name="Nguyen N."/>
            <person name="Okwuonu G."/>
            <person name="Ongeri F."/>
            <person name="Pham C."/>
            <person name="Simmons D."/>
            <person name="Wilczek-Boney K."/>
            <person name="Hale W."/>
            <person name="Jakkamsetti A."/>
            <person name="Pham P."/>
            <person name="Ruth R."/>
            <person name="San Lucas F."/>
            <person name="Warren J."/>
            <person name="Zhang J."/>
            <person name="Zhao Z."/>
            <person name="Zhou C."/>
            <person name="Zhu D."/>
            <person name="Lee S."/>
            <person name="Bess C."/>
            <person name="Blankenburg K."/>
            <person name="Forbes L."/>
            <person name="Fu Q."/>
            <person name="Gubbala S."/>
            <person name="Hirani K."/>
            <person name="Jayaseelan J.C."/>
            <person name="Lara F."/>
            <person name="Munidasa M."/>
            <person name="Palculict T."/>
            <person name="Patil S."/>
            <person name="Pu L.-L."/>
            <person name="Saada N."/>
            <person name="Tang L."/>
            <person name="Weissenberger G."/>
            <person name="Zhu Y."/>
            <person name="Hemphill L."/>
            <person name="Shang Y."/>
            <person name="Youmans B."/>
            <person name="Ayvaz T."/>
            <person name="Ross M."/>
            <person name="Santibanez J."/>
            <person name="Aqrawi P."/>
            <person name="Gross S."/>
            <person name="Joshi V."/>
            <person name="Fowler G."/>
            <person name="Nazareth L."/>
            <person name="Reid J."/>
            <person name="Worley K."/>
            <person name="Petrosino J."/>
            <person name="Highlander S."/>
            <person name="Gibbs R."/>
        </authorList>
    </citation>
    <scope>NUCLEOTIDE SEQUENCE [LARGE SCALE GENOMIC DNA]</scope>
    <source>
        <strain evidence="1">ATCC 35910</strain>
    </source>
</reference>